<evidence type="ECO:0000256" key="1">
    <source>
        <dbReference type="SAM" id="MobiDB-lite"/>
    </source>
</evidence>
<feature type="region of interest" description="Disordered" evidence="1">
    <location>
        <begin position="30"/>
        <end position="54"/>
    </location>
</feature>
<dbReference type="AlphaFoldDB" id="A0A1I8FE08"/>
<protein>
    <submittedName>
        <fullName evidence="3">Uncharacterized protein</fullName>
    </submittedName>
</protein>
<keyword evidence="2" id="KW-1185">Reference proteome</keyword>
<name>A0A1I8FE08_9PLAT</name>
<sequence>MADRPEQRRGHPGSAGGVYLLFASAEEQSWTSRDSTGDLDETGGGNAGDSSGLADDAVRGFGTPGRAMPRLLAAFLLLFGLCDSSRQLPADFSSADSNSGSLISLAGVWAAGDQADWADARRRSSTAPTGQAGGRVARAKTLDLMRPSRRSAAFEAASAIWLEFRHRSRLMIAWSSKF</sequence>
<evidence type="ECO:0000313" key="3">
    <source>
        <dbReference type="WBParaSite" id="maker-unitig_31112-snap-gene-0.2-mRNA-1"/>
    </source>
</evidence>
<reference evidence="3" key="1">
    <citation type="submission" date="2016-11" db="UniProtKB">
        <authorList>
            <consortium name="WormBaseParasite"/>
        </authorList>
    </citation>
    <scope>IDENTIFICATION</scope>
</reference>
<proteinExistence type="predicted"/>
<dbReference type="WBParaSite" id="maker-unitig_31112-snap-gene-0.2-mRNA-1">
    <property type="protein sequence ID" value="maker-unitig_31112-snap-gene-0.2-mRNA-1"/>
    <property type="gene ID" value="maker-unitig_31112-snap-gene-0.2"/>
</dbReference>
<evidence type="ECO:0000313" key="2">
    <source>
        <dbReference type="Proteomes" id="UP000095280"/>
    </source>
</evidence>
<organism evidence="2 3">
    <name type="scientific">Macrostomum lignano</name>
    <dbReference type="NCBI Taxonomy" id="282301"/>
    <lineage>
        <taxon>Eukaryota</taxon>
        <taxon>Metazoa</taxon>
        <taxon>Spiralia</taxon>
        <taxon>Lophotrochozoa</taxon>
        <taxon>Platyhelminthes</taxon>
        <taxon>Rhabditophora</taxon>
        <taxon>Macrostomorpha</taxon>
        <taxon>Macrostomida</taxon>
        <taxon>Macrostomidae</taxon>
        <taxon>Macrostomum</taxon>
    </lineage>
</organism>
<accession>A0A1I8FE08</accession>
<dbReference type="Proteomes" id="UP000095280">
    <property type="component" value="Unplaced"/>
</dbReference>